<reference evidence="23" key="2">
    <citation type="submission" date="2025-09" db="UniProtKB">
        <authorList>
            <consortium name="Ensembl"/>
        </authorList>
    </citation>
    <scope>IDENTIFICATION</scope>
</reference>
<comment type="function">
    <text evidence="14">May link Golgi membranes to the cytoskeleton and participate in the tensile force required for vesicle budding from the Golgi. Thereby, may play a role in Golgi membrane trafficking and could indirectly give its flattened shape to the Golgi apparatus. Alternatively, in concert with LURAP1 and CDC42BPA/CDC42BPB, has been involved in modulating lamellar actomyosin retrograde flow that is crucial to cell protrusion and migration. May be involved in the maintenance of the stromal cell architectures required for cell to cell contact. Regulates trafficking, expression, and activation of innate immune receptors on macrophages. Plays a role to suppress inflammatory responsiveness of macrophages via a mechanism that modulates CD14 trafficking. Acts as a receptor of surfactant-associated protein A (SFTPA1/SP-A) and plays an important role in internalization and clearance of SFTPA1-opsonized S.aureus by alveolar macrophages. Strongly enhances natural killer cell cytotoxicity.</text>
</comment>
<feature type="region of interest" description="Disordered" evidence="18">
    <location>
        <begin position="140"/>
        <end position="167"/>
    </location>
</feature>
<dbReference type="SUPFAM" id="SSF90257">
    <property type="entry name" value="Myosin rod fragments"/>
    <property type="match status" value="1"/>
</dbReference>
<keyword evidence="5" id="KW-0597">Phosphoprotein</keyword>
<dbReference type="GO" id="GO:0016460">
    <property type="term" value="C:myosin II complex"/>
    <property type="evidence" value="ECO:0007669"/>
    <property type="project" value="TreeGrafter"/>
</dbReference>
<dbReference type="Gene3D" id="1.20.5.1160">
    <property type="entry name" value="Vasodilator-stimulated phosphoprotein"/>
    <property type="match status" value="1"/>
</dbReference>
<proteinExistence type="inferred from homology"/>
<feature type="compositionally biased region" description="Basic and acidic residues" evidence="18">
    <location>
        <begin position="1991"/>
        <end position="2000"/>
    </location>
</feature>
<dbReference type="SMART" id="SM00228">
    <property type="entry name" value="PDZ"/>
    <property type="match status" value="1"/>
</dbReference>
<evidence type="ECO:0000256" key="18">
    <source>
        <dbReference type="SAM" id="MobiDB-lite"/>
    </source>
</evidence>
<keyword evidence="6 17" id="KW-0547">Nucleotide-binding</keyword>
<dbReference type="GO" id="GO:0006259">
    <property type="term" value="P:DNA metabolic process"/>
    <property type="evidence" value="ECO:0007669"/>
    <property type="project" value="InterPro"/>
</dbReference>
<evidence type="ECO:0000259" key="19">
    <source>
        <dbReference type="PROSITE" id="PS50106"/>
    </source>
</evidence>
<feature type="compositionally biased region" description="Basic and acidic residues" evidence="18">
    <location>
        <begin position="23"/>
        <end position="33"/>
    </location>
</feature>
<dbReference type="Pfam" id="PF00595">
    <property type="entry name" value="PDZ"/>
    <property type="match status" value="1"/>
</dbReference>
<dbReference type="Gene3D" id="4.10.270.10">
    <property type="entry name" value="Myosin, subunit A"/>
    <property type="match status" value="1"/>
</dbReference>
<evidence type="ECO:0000259" key="22">
    <source>
        <dbReference type="PROSITE" id="PS51844"/>
    </source>
</evidence>
<evidence type="ECO:0000256" key="10">
    <source>
        <dbReference type="ARBA" id="ARBA00023123"/>
    </source>
</evidence>
<dbReference type="GeneTree" id="ENSGT00940000155768"/>
<evidence type="ECO:0000256" key="4">
    <source>
        <dbReference type="ARBA" id="ARBA00022490"/>
    </source>
</evidence>
<feature type="binding site" evidence="17">
    <location>
        <begin position="498"/>
        <end position="505"/>
    </location>
    <ligand>
        <name>ATP</name>
        <dbReference type="ChEBI" id="CHEBI:30616"/>
    </ligand>
</feature>
<dbReference type="FunFam" id="3.30.70.1590:FF:000004">
    <property type="entry name" value="unconventional myosin-XVIIIa isoform X1"/>
    <property type="match status" value="1"/>
</dbReference>
<reference evidence="23" key="1">
    <citation type="submission" date="2025-08" db="UniProtKB">
        <authorList>
            <consortium name="Ensembl"/>
        </authorList>
    </citation>
    <scope>IDENTIFICATION</scope>
</reference>
<feature type="compositionally biased region" description="Polar residues" evidence="18">
    <location>
        <begin position="1978"/>
        <end position="1988"/>
    </location>
</feature>
<dbReference type="FunFam" id="1.20.58.530:FF:000011">
    <property type="entry name" value="unconventional myosin-XVIIIa isoform X2"/>
    <property type="match status" value="1"/>
</dbReference>
<dbReference type="Proteomes" id="UP000694385">
    <property type="component" value="Unassembled WGS sequence"/>
</dbReference>
<accession>A0A8C5KW04</accession>
<feature type="domain" description="RecA family profile 2" evidence="20">
    <location>
        <begin position="542"/>
        <end position="607"/>
    </location>
</feature>
<dbReference type="GO" id="GO:0003774">
    <property type="term" value="F:cytoskeletal motor activity"/>
    <property type="evidence" value="ECO:0007669"/>
    <property type="project" value="UniProtKB-UniRule"/>
</dbReference>
<comment type="similarity">
    <text evidence="3 17">Belongs to the TRAFAC class myosin-kinesin ATPase superfamily. Myosin family.</text>
</comment>
<feature type="region of interest" description="Disordered" evidence="18">
    <location>
        <begin position="1451"/>
        <end position="1477"/>
    </location>
</feature>
<dbReference type="Gene3D" id="3.40.850.10">
    <property type="entry name" value="Kinesin motor domain"/>
    <property type="match status" value="1"/>
</dbReference>
<evidence type="ECO:0000256" key="1">
    <source>
        <dbReference type="ARBA" id="ARBA00004267"/>
    </source>
</evidence>
<dbReference type="CDD" id="cd06747">
    <property type="entry name" value="PDZ_MYO18-like"/>
    <property type="match status" value="1"/>
</dbReference>
<protein>
    <recommendedName>
        <fullName evidence="16">Unconventional myosin-XVIIIa</fullName>
    </recommendedName>
</protein>
<evidence type="ECO:0000256" key="16">
    <source>
        <dbReference type="ARBA" id="ARBA00073449"/>
    </source>
</evidence>
<dbReference type="GO" id="GO:0031032">
    <property type="term" value="P:actomyosin structure organization"/>
    <property type="evidence" value="ECO:0007669"/>
    <property type="project" value="TreeGrafter"/>
</dbReference>
<feature type="compositionally biased region" description="Polar residues" evidence="18">
    <location>
        <begin position="1949"/>
        <end position="1958"/>
    </location>
</feature>
<dbReference type="PROSITE" id="PS50163">
    <property type="entry name" value="RECA_3"/>
    <property type="match status" value="1"/>
</dbReference>
<feature type="region of interest" description="Disordered" evidence="18">
    <location>
        <begin position="1"/>
        <end position="33"/>
    </location>
</feature>
<dbReference type="InterPro" id="IPR057772">
    <property type="entry name" value="SH3_Myo18a"/>
</dbReference>
<dbReference type="InterPro" id="IPR001609">
    <property type="entry name" value="Myosin_head_motor_dom-like"/>
</dbReference>
<dbReference type="InterPro" id="IPR000048">
    <property type="entry name" value="IQ_motif_EF-hand-BS"/>
</dbReference>
<dbReference type="GO" id="GO:0051015">
    <property type="term" value="F:actin filament binding"/>
    <property type="evidence" value="ECO:0007669"/>
    <property type="project" value="TreeGrafter"/>
</dbReference>
<dbReference type="GO" id="GO:0005815">
    <property type="term" value="C:microtubule organizing center"/>
    <property type="evidence" value="ECO:0007669"/>
    <property type="project" value="UniProtKB-SubCell"/>
</dbReference>
<dbReference type="InterPro" id="IPR004009">
    <property type="entry name" value="SH3_Myosin"/>
</dbReference>
<evidence type="ECO:0000259" key="21">
    <source>
        <dbReference type="PROSITE" id="PS51456"/>
    </source>
</evidence>
<keyword evidence="17" id="KW-0009">Actin-binding</keyword>
<dbReference type="Pfam" id="PF00063">
    <property type="entry name" value="Myosin_head"/>
    <property type="match status" value="2"/>
</dbReference>
<feature type="region of interest" description="Disordered" evidence="18">
    <location>
        <begin position="1053"/>
        <end position="1072"/>
    </location>
</feature>
<keyword evidence="24" id="KW-1185">Reference proteome</keyword>
<sequence length="2000" mass="226363">MFNLMKKDKDKDGGRKEKKEKKEKKERMSAAELRSLEEMSLRRGFFNLNRSSKRESKTRLEISNPIPIKVASGSDLHLTDIDSDSNRGSVILDSGHLSTASSSDDLKGDEGGLRGSVLQRAAKFGSLAKQNSQMIVKRFSFSQRSRDESASETSTPSEHSAAPSPQVEVRTLEGQLMHYPGLGIPRPGPRSRVPELVTKRFPADLRLPPVVPPPAPAVRELELQRRPTGDFGFSLRRTTMLDRGPEGQAYRRVVHFAEPGAGTKDLALGLVPGDRLVEINGHNVESKSRDEIVEMIRQSGDSVRLKVQPIPELSELSRSWLRSSEGPRREPASAKTEEQIAAEEAWYETEKVWLVHKDGFSLASQLKSEELSLPEGKVRVKLDHDGAILDVDEDDVEKANAPSCDRLEDLASLVYLNESSVLHTLRQRYGASLLHTYAGPSLLVLSPRGAPAVYSEKVMHMFKGCRREDMAPHIYAVAQTAYRAMLMSRQDQSIILLGSSGSGKTTSCQHLVQYLATITGTSASKVFSVEKWQALYTLLEAFGNSPTIMNGNATRFSQILSLDFDQAGQVASASIQTMLLEKLRVARRPASEAAFNVFYYLLACGDGTLRTELHLNHLAENNVFGIVPLAKPEEKQKAAQQFSKLQTAMKVLAISPDEQKACWLILAAIYHLGAAGATKEAAEGGRKQFARHEWAQKAAYLLGCSLEELSSAIFKHQLKGGTLQRSTSFRQGPEENSLGEGTKLSALECLEGMASGLYSELFTLLISLANRALKSSQHSLCSMMIVDTPGFQNPEQGGSARGASFEELCHNYAQDRLQRLFHERTFLQELERYKEENIEVAFDDLEPATDDSVAVVDQASHQSLVRSLAHADEARGLLWLLEEEALVPGATEDTLLERLFSYYGPQEGDKKGQSPLQRSSKPRHFLLGHNHGTSWVEYNMAGWLSYTKQNPATQNAPRLLQDSQKKIISNLFLGRAGSATVLSGSVAGLEGGSQLALRRATSMRKTFTTGVAAVKKKSLCIQIKLQVDALIDTIKRSKMHFVHCFLPVAEGWPGEPRSASSRRVSSSSELDLPPGDPCEAGLLQLDVPLLRAQLRGSRLLDAMRMYRQGYPDHMVFSEFRRRFDVLAPHLTKKHGRNYIVVDEKRAVEELLESLDLEKSSCCMGLSRVFFRAGTLARLEEQRDEQTSKHLTLFQAACRGYLARQHFKKRKIQDLAIRCVQKNIKKNKGVKDWPWWKLFTTVRPLIQVQLSEEQIRNKDEEIQQLRSKLEKVEKERNELRLNSDRLETRISELTSELTDERNTGESASQLLDAETAERLRAEKEMKELQTQYDALKKRMEVMEMEVMEARLIQAAEINGEVEDDDAGGEWRLKYERAVREVDFTKKRLQQELEDKLEVEQQSKRQLERRLGDLQADSEESQRALQQLKKKCQRLTAELQDTKLHLEGQQVRNHELEKKQRRFDSELSQAHEEAQREKLQREKLQREKDMLLAEAFSLKQQLEEKDMDIAGFTQKVVSLEAEIQDISSQESKDEASLAKVKKQLRDLEAKVKDQEEELDEQAGTIQMLEQLKQMEVQLEEEYEDKQKALREKRDLENKLATLSDQVNQRDFESEKRLRKDLKRTKALLADAQIMLDHLKNNAPSKREIAQLKNQLEESEFTCAAAVKARKAMEVEMEDLHLQIDDIAKAKTALEEQLSRLQREKNEIQNRLEEDQEDMNELMKKHKAAVAQASRDLAQMNDLQTQLEEANKEKQELQEKLQALQSQVEFLEQSMVDKSLVSRQEAKIRELETRLEFERTQVKRLESLASRLKENLEKLTEERDQRAAAENREKEQNKRLQRQLRDTKEEMGELARKEAEASRKKHELEMDLESLEAANQSLQADLKLAFKRIGDLQAAIEDEMESDENEDLINSEGDSDVDSELEDRVDGVKSWLSKNKGPSKAASDDGSLKSSSPTSHWKSLAPDPSDDEHDPVDSTSRRQFSRNYLSDSDTEAKLTETNA</sequence>
<dbReference type="FunFam" id="1.20.5.1160:FF:000006">
    <property type="entry name" value="Myosin-XVIIIa isoform a"/>
    <property type="match status" value="1"/>
</dbReference>
<dbReference type="GO" id="GO:0032982">
    <property type="term" value="C:myosin filament"/>
    <property type="evidence" value="ECO:0007669"/>
    <property type="project" value="TreeGrafter"/>
</dbReference>
<evidence type="ECO:0000259" key="20">
    <source>
        <dbReference type="PROSITE" id="PS50163"/>
    </source>
</evidence>
<dbReference type="PANTHER" id="PTHR45615">
    <property type="entry name" value="MYOSIN HEAVY CHAIN, NON-MUSCLE"/>
    <property type="match status" value="1"/>
</dbReference>
<evidence type="ECO:0000256" key="2">
    <source>
        <dbReference type="ARBA" id="ARBA00004601"/>
    </source>
</evidence>
<dbReference type="Gene3D" id="1.10.10.820">
    <property type="match status" value="1"/>
</dbReference>
<keyword evidence="8" id="KW-0333">Golgi apparatus</keyword>
<evidence type="ECO:0000256" key="12">
    <source>
        <dbReference type="ARBA" id="ARBA00023212"/>
    </source>
</evidence>
<evidence type="ECO:0000256" key="13">
    <source>
        <dbReference type="ARBA" id="ARBA00024182"/>
    </source>
</evidence>
<keyword evidence="9" id="KW-0175">Coiled coil</keyword>
<keyword evidence="7 17" id="KW-0067">ATP-binding</keyword>
<dbReference type="Gene3D" id="2.30.42.10">
    <property type="match status" value="1"/>
</dbReference>
<feature type="compositionally biased region" description="Basic and acidic residues" evidence="18">
    <location>
        <begin position="1"/>
        <end position="17"/>
    </location>
</feature>
<dbReference type="InterPro" id="IPR020587">
    <property type="entry name" value="RecA_monomer-monomer_interface"/>
</dbReference>
<evidence type="ECO:0000256" key="9">
    <source>
        <dbReference type="ARBA" id="ARBA00023054"/>
    </source>
</evidence>
<evidence type="ECO:0000313" key="23">
    <source>
        <dbReference type="Ensembl" id="ENSJJAP00000016116.1"/>
    </source>
</evidence>
<dbReference type="InterPro" id="IPR027417">
    <property type="entry name" value="P-loop_NTPase"/>
</dbReference>
<dbReference type="GO" id="GO:0005794">
    <property type="term" value="C:Golgi apparatus"/>
    <property type="evidence" value="ECO:0007669"/>
    <property type="project" value="UniProtKB-SubCell"/>
</dbReference>
<evidence type="ECO:0000256" key="3">
    <source>
        <dbReference type="ARBA" id="ARBA00008314"/>
    </source>
</evidence>
<dbReference type="GO" id="GO:1903028">
    <property type="term" value="P:positive regulation of opsonization"/>
    <property type="evidence" value="ECO:0007669"/>
    <property type="project" value="UniProtKB-ARBA"/>
</dbReference>
<dbReference type="SMART" id="SM00242">
    <property type="entry name" value="MYSc"/>
    <property type="match status" value="1"/>
</dbReference>
<dbReference type="Gene3D" id="1.20.120.720">
    <property type="entry name" value="Myosin VI head, motor domain, U50 subdomain"/>
    <property type="match status" value="1"/>
</dbReference>
<dbReference type="SUPFAM" id="SSF50156">
    <property type="entry name" value="PDZ domain-like"/>
    <property type="match status" value="1"/>
</dbReference>
<dbReference type="FunFam" id="4.10.270.10:FF:000002">
    <property type="entry name" value="unconventional myosin-XVIIIa isoform X1"/>
    <property type="match status" value="1"/>
</dbReference>
<dbReference type="InterPro" id="IPR036064">
    <property type="entry name" value="MYSc_Myo18"/>
</dbReference>
<comment type="caution">
    <text evidence="17">Lacks conserved residue(s) required for the propagation of feature annotation.</text>
</comment>
<dbReference type="InterPro" id="IPR036961">
    <property type="entry name" value="Kinesin_motor_dom_sf"/>
</dbReference>
<dbReference type="FunFam" id="1.20.120.720:FF:000007">
    <property type="entry name" value="unconventional myosin-XVIIIa isoform X2"/>
    <property type="match status" value="1"/>
</dbReference>
<organism evidence="23 24">
    <name type="scientific">Jaculus jaculus</name>
    <name type="common">Lesser Egyptian jerboa</name>
    <dbReference type="NCBI Taxonomy" id="51337"/>
    <lineage>
        <taxon>Eukaryota</taxon>
        <taxon>Metazoa</taxon>
        <taxon>Chordata</taxon>
        <taxon>Craniata</taxon>
        <taxon>Vertebrata</taxon>
        <taxon>Euteleostomi</taxon>
        <taxon>Mammalia</taxon>
        <taxon>Eutheria</taxon>
        <taxon>Euarchontoglires</taxon>
        <taxon>Glires</taxon>
        <taxon>Rodentia</taxon>
        <taxon>Myomorpha</taxon>
        <taxon>Dipodoidea</taxon>
        <taxon>Dipodidae</taxon>
        <taxon>Dipodinae</taxon>
        <taxon>Jaculus</taxon>
    </lineage>
</organism>
<keyword evidence="12" id="KW-0206">Cytoskeleton</keyword>
<comment type="subcellular location">
    <subcellularLocation>
        <location evidence="1">Cytoplasm</location>
        <location evidence="1">Cytoskeleton</location>
        <location evidence="1">Microtubule organizing center</location>
    </subcellularLocation>
    <subcellularLocation>
        <location evidence="2">Golgi apparatus</location>
        <location evidence="2">trans-Golgi network</location>
    </subcellularLocation>
    <subcellularLocation>
        <location evidence="13">Golgi outpost</location>
    </subcellularLocation>
</comment>
<feature type="domain" description="Myosin motor" evidence="21">
    <location>
        <begin position="405"/>
        <end position="1183"/>
    </location>
</feature>
<dbReference type="PROSITE" id="PS50096">
    <property type="entry name" value="IQ"/>
    <property type="match status" value="1"/>
</dbReference>
<dbReference type="GO" id="GO:0043030">
    <property type="term" value="P:regulation of macrophage activation"/>
    <property type="evidence" value="ECO:0007669"/>
    <property type="project" value="UniProtKB-ARBA"/>
</dbReference>
<dbReference type="InterPro" id="IPR036034">
    <property type="entry name" value="PDZ_sf"/>
</dbReference>
<gene>
    <name evidence="23" type="primary">Myo18a</name>
</gene>
<dbReference type="SUPFAM" id="SSF52540">
    <property type="entry name" value="P-loop containing nucleoside triphosphate hydrolases"/>
    <property type="match status" value="1"/>
</dbReference>
<evidence type="ECO:0000256" key="7">
    <source>
        <dbReference type="ARBA" id="ARBA00022840"/>
    </source>
</evidence>
<evidence type="ECO:0000256" key="14">
    <source>
        <dbReference type="ARBA" id="ARBA00058021"/>
    </source>
</evidence>
<dbReference type="CDD" id="cd01386">
    <property type="entry name" value="MYSc_Myo18"/>
    <property type="match status" value="1"/>
</dbReference>
<dbReference type="GO" id="GO:0005524">
    <property type="term" value="F:ATP binding"/>
    <property type="evidence" value="ECO:0007669"/>
    <property type="project" value="UniProtKB-UniRule"/>
</dbReference>
<dbReference type="SMART" id="SM00015">
    <property type="entry name" value="IQ"/>
    <property type="match status" value="1"/>
</dbReference>
<dbReference type="PANTHER" id="PTHR45615:SF13">
    <property type="entry name" value="UNCONVENTIONAL MYOSIN-XVIIIA"/>
    <property type="match status" value="1"/>
</dbReference>
<name>A0A8C5KW04_JACJA</name>
<evidence type="ECO:0000256" key="15">
    <source>
        <dbReference type="ARBA" id="ARBA00062210"/>
    </source>
</evidence>
<evidence type="ECO:0000256" key="17">
    <source>
        <dbReference type="PROSITE-ProRule" id="PRU00782"/>
    </source>
</evidence>
<evidence type="ECO:0000256" key="6">
    <source>
        <dbReference type="ARBA" id="ARBA00022741"/>
    </source>
</evidence>
<feature type="region of interest" description="Disordered" evidence="18">
    <location>
        <begin position="1898"/>
        <end position="2000"/>
    </location>
</feature>
<feature type="domain" description="PDZ" evidence="19">
    <location>
        <begin position="220"/>
        <end position="311"/>
    </location>
</feature>
<feature type="domain" description="Myosin N-terminal SH3-like" evidence="22">
    <location>
        <begin position="349"/>
        <end position="401"/>
    </location>
</feature>
<feature type="compositionally biased region" description="Basic and acidic residues" evidence="18">
    <location>
        <begin position="325"/>
        <end position="337"/>
    </location>
</feature>
<dbReference type="Pfam" id="PF24556">
    <property type="entry name" value="SH3_Myosin-XVIIIa"/>
    <property type="match status" value="1"/>
</dbReference>
<keyword evidence="4" id="KW-0963">Cytoplasm</keyword>
<dbReference type="Gene3D" id="3.30.70.1590">
    <property type="match status" value="1"/>
</dbReference>
<dbReference type="PROSITE" id="PS51456">
    <property type="entry name" value="MYOSIN_MOTOR"/>
    <property type="match status" value="1"/>
</dbReference>
<dbReference type="PRINTS" id="PR00193">
    <property type="entry name" value="MYOSINHEAVY"/>
</dbReference>
<dbReference type="GO" id="GO:0003677">
    <property type="term" value="F:DNA binding"/>
    <property type="evidence" value="ECO:0007669"/>
    <property type="project" value="InterPro"/>
</dbReference>
<keyword evidence="11 17" id="KW-0505">Motor protein</keyword>
<evidence type="ECO:0000256" key="8">
    <source>
        <dbReference type="ARBA" id="ARBA00023034"/>
    </source>
</evidence>
<dbReference type="PROSITE" id="PS51844">
    <property type="entry name" value="SH3_LIKE"/>
    <property type="match status" value="1"/>
</dbReference>
<dbReference type="FunFam" id="3.40.850.10:FF:000020">
    <property type="entry name" value="unconventional myosin-XVIIIa isoform X1"/>
    <property type="match status" value="1"/>
</dbReference>
<evidence type="ECO:0000256" key="5">
    <source>
        <dbReference type="ARBA" id="ARBA00022553"/>
    </source>
</evidence>
<feature type="region of interest" description="Disordered" evidence="18">
    <location>
        <begin position="318"/>
        <end position="337"/>
    </location>
</feature>
<dbReference type="Ensembl" id="ENSJJAT00000022624.1">
    <property type="protein sequence ID" value="ENSJJAP00000016116.1"/>
    <property type="gene ID" value="ENSJJAG00000017922.1"/>
</dbReference>
<feature type="compositionally biased region" description="Acidic residues" evidence="18">
    <location>
        <begin position="1898"/>
        <end position="1922"/>
    </location>
</feature>
<dbReference type="FunFam" id="2.30.42.10:FF:000059">
    <property type="entry name" value="unconventional myosin-XVIIIa isoform X1"/>
    <property type="match status" value="1"/>
</dbReference>
<keyword evidence="10 17" id="KW-0518">Myosin</keyword>
<feature type="region of interest" description="Disordered" evidence="18">
    <location>
        <begin position="1818"/>
        <end position="1862"/>
    </location>
</feature>
<dbReference type="PROSITE" id="PS50106">
    <property type="entry name" value="PDZ"/>
    <property type="match status" value="1"/>
</dbReference>
<dbReference type="InterPro" id="IPR001478">
    <property type="entry name" value="PDZ"/>
</dbReference>
<dbReference type="FunFam" id="1.10.10.820:FF:000004">
    <property type="entry name" value="unconventional myosin-XVIIIa isoform X1"/>
    <property type="match status" value="1"/>
</dbReference>
<dbReference type="GO" id="GO:0008094">
    <property type="term" value="F:ATP-dependent activity, acting on DNA"/>
    <property type="evidence" value="ECO:0007669"/>
    <property type="project" value="InterPro"/>
</dbReference>
<evidence type="ECO:0000256" key="11">
    <source>
        <dbReference type="ARBA" id="ARBA00023175"/>
    </source>
</evidence>
<evidence type="ECO:0000313" key="24">
    <source>
        <dbReference type="Proteomes" id="UP000694385"/>
    </source>
</evidence>
<feature type="compositionally biased region" description="Low complexity" evidence="18">
    <location>
        <begin position="1057"/>
        <end position="1068"/>
    </location>
</feature>
<comment type="subunit">
    <text evidence="15">Homodimer. Forms a tripartite complex with CDC42BPA/CDC42BPB and LURAP1 with the latter acting as an adapter connecting CDC42BPA/CDC42BPB and MYO18A. Binds F-actin; regulated by ADP and GOLPH3. Interacts with GOLPH3; the interaction is direct and may link Golgi membranes to the actin cytoskeleton. Interacts with JAK3. Interacts with MSR1 and CD14.</text>
</comment>
<dbReference type="Gene3D" id="1.20.58.530">
    <property type="match status" value="1"/>
</dbReference>